<evidence type="ECO:0000313" key="7">
    <source>
        <dbReference type="Proteomes" id="UP000005237"/>
    </source>
</evidence>
<accession>A0A8R1DNL9</accession>
<evidence type="ECO:0000313" key="6">
    <source>
        <dbReference type="EnsemblMetazoa" id="CJA06925.1"/>
    </source>
</evidence>
<evidence type="ECO:0000259" key="4">
    <source>
        <dbReference type="PROSITE" id="PS50002"/>
    </source>
</evidence>
<dbReference type="GO" id="GO:0035262">
    <property type="term" value="P:gonad morphogenesis"/>
    <property type="evidence" value="ECO:0007669"/>
    <property type="project" value="EnsemblMetazoa"/>
</dbReference>
<evidence type="ECO:0000256" key="3">
    <source>
        <dbReference type="SAM" id="MobiDB-lite"/>
    </source>
</evidence>
<dbReference type="Gene3D" id="1.20.900.10">
    <property type="entry name" value="Dbl homology (DH) domain"/>
    <property type="match status" value="1"/>
</dbReference>
<dbReference type="SMART" id="SM00325">
    <property type="entry name" value="RhoGEF"/>
    <property type="match status" value="1"/>
</dbReference>
<dbReference type="PANTHER" id="PTHR46026:SF1">
    <property type="entry name" value="RHO-TYPE GUANINE NUCLEOTIDE EXCHANGE FACTOR, ISOFORM F"/>
    <property type="match status" value="1"/>
</dbReference>
<dbReference type="Proteomes" id="UP000005237">
    <property type="component" value="Unassembled WGS sequence"/>
</dbReference>
<protein>
    <recommendedName>
        <fullName evidence="8">SH3 domain-containing protein</fullName>
    </recommendedName>
</protein>
<proteinExistence type="predicted"/>
<dbReference type="PANTHER" id="PTHR46026">
    <property type="entry name" value="RHO-TYPE GUANINE NUCLEOTIDE EXCHANGE FACTOR, ISOFORM F"/>
    <property type="match status" value="1"/>
</dbReference>
<reference evidence="6" key="2">
    <citation type="submission" date="2022-06" db="UniProtKB">
        <authorList>
            <consortium name="EnsemblMetazoa"/>
        </authorList>
    </citation>
    <scope>IDENTIFICATION</scope>
    <source>
        <strain evidence="6">DF5081</strain>
    </source>
</reference>
<keyword evidence="7" id="KW-1185">Reference proteome</keyword>
<dbReference type="SMART" id="SM00326">
    <property type="entry name" value="SH3"/>
    <property type="match status" value="1"/>
</dbReference>
<feature type="region of interest" description="Disordered" evidence="3">
    <location>
        <begin position="295"/>
        <end position="328"/>
    </location>
</feature>
<dbReference type="Pfam" id="PF14604">
    <property type="entry name" value="SH3_9"/>
    <property type="match status" value="1"/>
</dbReference>
<dbReference type="Pfam" id="PF00621">
    <property type="entry name" value="RhoGEF"/>
    <property type="match status" value="1"/>
</dbReference>
<feature type="compositionally biased region" description="Basic and acidic residues" evidence="3">
    <location>
        <begin position="525"/>
        <end position="534"/>
    </location>
</feature>
<dbReference type="Pfam" id="PF16523">
    <property type="entry name" value="betaPIX_CC"/>
    <property type="match status" value="1"/>
</dbReference>
<dbReference type="GO" id="GO:0001764">
    <property type="term" value="P:neuron migration"/>
    <property type="evidence" value="ECO:0007669"/>
    <property type="project" value="EnsemblMetazoa"/>
</dbReference>
<feature type="region of interest" description="Disordered" evidence="3">
    <location>
        <begin position="511"/>
        <end position="534"/>
    </location>
</feature>
<dbReference type="SUPFAM" id="SSF48065">
    <property type="entry name" value="DBL homology domain (DH-domain)"/>
    <property type="match status" value="1"/>
</dbReference>
<dbReference type="CDD" id="cd11877">
    <property type="entry name" value="SH3_PIX"/>
    <property type="match status" value="1"/>
</dbReference>
<dbReference type="GO" id="GO:0016192">
    <property type="term" value="P:vesicle-mediated transport"/>
    <property type="evidence" value="ECO:0007669"/>
    <property type="project" value="UniProtKB-ARBA"/>
</dbReference>
<dbReference type="GO" id="GO:0040039">
    <property type="term" value="P:inductive cell migration"/>
    <property type="evidence" value="ECO:0007669"/>
    <property type="project" value="EnsemblMetazoa"/>
</dbReference>
<dbReference type="Gene3D" id="2.30.30.40">
    <property type="entry name" value="SH3 Domains"/>
    <property type="match status" value="1"/>
</dbReference>
<dbReference type="AlphaFoldDB" id="A0A8R1DNL9"/>
<dbReference type="InterPro" id="IPR036028">
    <property type="entry name" value="SH3-like_dom_sf"/>
</dbReference>
<feature type="domain" description="SH3" evidence="4">
    <location>
        <begin position="6"/>
        <end position="65"/>
    </location>
</feature>
<evidence type="ECO:0000259" key="5">
    <source>
        <dbReference type="PROSITE" id="PS50010"/>
    </source>
</evidence>
<dbReference type="GO" id="GO:0071944">
    <property type="term" value="C:cell periphery"/>
    <property type="evidence" value="ECO:0007669"/>
    <property type="project" value="EnsemblMetazoa"/>
</dbReference>
<dbReference type="FunFam" id="2.30.30.40:FF:000072">
    <property type="entry name" value="Unconventional Myosin IB"/>
    <property type="match status" value="1"/>
</dbReference>
<feature type="compositionally biased region" description="Polar residues" evidence="3">
    <location>
        <begin position="296"/>
        <end position="310"/>
    </location>
</feature>
<evidence type="ECO:0000256" key="2">
    <source>
        <dbReference type="PROSITE-ProRule" id="PRU00192"/>
    </source>
</evidence>
<dbReference type="InterPro" id="IPR032409">
    <property type="entry name" value="GEF6/7_CC"/>
</dbReference>
<dbReference type="InterPro" id="IPR000219">
    <property type="entry name" value="DH_dom"/>
</dbReference>
<reference evidence="7" key="1">
    <citation type="submission" date="2010-08" db="EMBL/GenBank/DDBJ databases">
        <authorList>
            <consortium name="Caenorhabditis japonica Sequencing Consortium"/>
            <person name="Wilson R.K."/>
        </authorList>
    </citation>
    <scope>NUCLEOTIDE SEQUENCE [LARGE SCALE GENOMIC DNA]</scope>
    <source>
        <strain evidence="7">DF5081</strain>
    </source>
</reference>
<evidence type="ECO:0000256" key="1">
    <source>
        <dbReference type="ARBA" id="ARBA00022443"/>
    </source>
</evidence>
<dbReference type="PROSITE" id="PS50010">
    <property type="entry name" value="DH_2"/>
    <property type="match status" value="1"/>
</dbReference>
<sequence length="534" mass="59533">MEPGSGSPITARANFQFEGTNNDELSFDKDDIITITQQQDGGWWEGTHQGLTGWFPCAYVTLITDKDKLQRSKSVPNAQAAAREVVNIDLQPDCRSGVLESYVEKEADYIKSLLKTLKTLLLPIGTAKVLSAADYCTLVGNFEDIFTLQKTLLDNVEIEKNQDLPKMKIGGLFMSAALELRTALSSYAENHPNAVEVLKKKQFIALFTRSIMFFEVTREMTYDIKEKLPISGFVVKRKDATEVVFDRANTVEFTLNLVATGGEIERFLAALGKAENVNVLAAPPVSNILRRPSKNAADNMSQSQLQSPDTPLTAKPPQHPGNSDVLNMLGKRKSSKNFDDAMNSSGMKFDHELGMILPEGFELPTSSRNSRNTTDNLQFSQFPAYFLSGNSGKRSERGFRLRKDAARDEEIEFETLRILEGYCVETASGNYDFHGANDSYQQPHLIVAEDEKILVEEMVGDEVVLQEKSIVDAVYSIKDQLTFLQTEFQKLAKVVESEQKARRRLEHNLPKLSGIISPDGSASTPRKEINSFDS</sequence>
<dbReference type="GO" id="GO:0005737">
    <property type="term" value="C:cytoplasm"/>
    <property type="evidence" value="ECO:0007669"/>
    <property type="project" value="EnsemblMetazoa"/>
</dbReference>
<keyword evidence="1 2" id="KW-0728">SH3 domain</keyword>
<dbReference type="EnsemblMetazoa" id="CJA06925.1">
    <property type="protein sequence ID" value="CJA06925.1"/>
    <property type="gene ID" value="WBGene00126129"/>
</dbReference>
<dbReference type="GO" id="GO:0030056">
    <property type="term" value="C:hemidesmosome"/>
    <property type="evidence" value="ECO:0007669"/>
    <property type="project" value="EnsemblMetazoa"/>
</dbReference>
<name>A0A8R1DNL9_CAEJA</name>
<feature type="domain" description="DH" evidence="5">
    <location>
        <begin position="94"/>
        <end position="236"/>
    </location>
</feature>
<evidence type="ECO:0008006" key="8">
    <source>
        <dbReference type="Google" id="ProtNLM"/>
    </source>
</evidence>
<dbReference type="GO" id="GO:0005085">
    <property type="term" value="F:guanyl-nucleotide exchange factor activity"/>
    <property type="evidence" value="ECO:0007669"/>
    <property type="project" value="InterPro"/>
</dbReference>
<dbReference type="InterPro" id="IPR035899">
    <property type="entry name" value="DBL_dom_sf"/>
</dbReference>
<dbReference type="InterPro" id="IPR001452">
    <property type="entry name" value="SH3_domain"/>
</dbReference>
<dbReference type="PROSITE" id="PS50002">
    <property type="entry name" value="SH3"/>
    <property type="match status" value="1"/>
</dbReference>
<dbReference type="GO" id="GO:0005912">
    <property type="term" value="C:adherens junction"/>
    <property type="evidence" value="ECO:0007669"/>
    <property type="project" value="EnsemblMetazoa"/>
</dbReference>
<dbReference type="SUPFAM" id="SSF50044">
    <property type="entry name" value="SH3-domain"/>
    <property type="match status" value="1"/>
</dbReference>
<organism evidence="6 7">
    <name type="scientific">Caenorhabditis japonica</name>
    <dbReference type="NCBI Taxonomy" id="281687"/>
    <lineage>
        <taxon>Eukaryota</taxon>
        <taxon>Metazoa</taxon>
        <taxon>Ecdysozoa</taxon>
        <taxon>Nematoda</taxon>
        <taxon>Chromadorea</taxon>
        <taxon>Rhabditida</taxon>
        <taxon>Rhabditina</taxon>
        <taxon>Rhabditomorpha</taxon>
        <taxon>Rhabditoidea</taxon>
        <taxon>Rhabditidae</taxon>
        <taxon>Peloderinae</taxon>
        <taxon>Caenorhabditis</taxon>
    </lineage>
</organism>
<dbReference type="Gene3D" id="1.20.5.390">
    <property type="entry name" value="L1 transposable element, trimerization domain"/>
    <property type="match status" value="1"/>
</dbReference>